<reference evidence="2 3" key="1">
    <citation type="submission" date="2020-09" db="EMBL/GenBank/DDBJ databases">
        <title>Methylomonas albis sp. nov. and Methylomonas fluvii sp. nov.: Two cold-adapted methanotrophs from the River Elbe and an amended description of Methylovulum psychrotolerans strain Eb1.</title>
        <authorList>
            <person name="Bussmann I.K."/>
            <person name="Klings K.-W."/>
            <person name="Warnstedt J."/>
            <person name="Hoppert M."/>
            <person name="Saborowski A."/>
            <person name="Horn F."/>
            <person name="Liebner S."/>
        </authorList>
    </citation>
    <scope>NUCLEOTIDE SEQUENCE [LARGE SCALE GENOMIC DNA]</scope>
    <source>
        <strain evidence="2 3">EbA</strain>
    </source>
</reference>
<dbReference type="InterPro" id="IPR003959">
    <property type="entry name" value="ATPase_AAA_core"/>
</dbReference>
<dbReference type="RefSeq" id="WP_192376411.1">
    <property type="nucleotide sequence ID" value="NZ_CAJHIV010000001.1"/>
</dbReference>
<dbReference type="PANTHER" id="PTHR43581:SF4">
    <property type="entry name" value="ATP_GTP PHOSPHATASE"/>
    <property type="match status" value="1"/>
</dbReference>
<keyword evidence="2" id="KW-0067">ATP-binding</keyword>
<protein>
    <submittedName>
        <fullName evidence="2">ATP-binding protein</fullName>
    </submittedName>
</protein>
<organism evidence="2 3">
    <name type="scientific">Methylomonas albis</name>
    <dbReference type="NCBI Taxonomy" id="1854563"/>
    <lineage>
        <taxon>Bacteria</taxon>
        <taxon>Pseudomonadati</taxon>
        <taxon>Pseudomonadota</taxon>
        <taxon>Gammaproteobacteria</taxon>
        <taxon>Methylococcales</taxon>
        <taxon>Methylococcaceae</taxon>
        <taxon>Methylomonas</taxon>
    </lineage>
</organism>
<dbReference type="InterPro" id="IPR038729">
    <property type="entry name" value="Rad50/SbcC_AAA"/>
</dbReference>
<evidence type="ECO:0000313" key="2">
    <source>
        <dbReference type="EMBL" id="MBD9358180.1"/>
    </source>
</evidence>
<keyword evidence="3" id="KW-1185">Reference proteome</keyword>
<dbReference type="Pfam" id="PF13304">
    <property type="entry name" value="AAA_21"/>
    <property type="match status" value="1"/>
</dbReference>
<dbReference type="Gene3D" id="3.40.50.300">
    <property type="entry name" value="P-loop containing nucleotide triphosphate hydrolases"/>
    <property type="match status" value="2"/>
</dbReference>
<proteinExistence type="predicted"/>
<dbReference type="InterPro" id="IPR051396">
    <property type="entry name" value="Bact_Antivir_Def_Nuclease"/>
</dbReference>
<dbReference type="Proteomes" id="UP000652176">
    <property type="component" value="Unassembled WGS sequence"/>
</dbReference>
<dbReference type="InterPro" id="IPR027417">
    <property type="entry name" value="P-loop_NTPase"/>
</dbReference>
<dbReference type="GO" id="GO:0005524">
    <property type="term" value="F:ATP binding"/>
    <property type="evidence" value="ECO:0007669"/>
    <property type="project" value="UniProtKB-KW"/>
</dbReference>
<feature type="domain" description="AAA+ ATPase" evidence="1">
    <location>
        <begin position="46"/>
        <end position="308"/>
    </location>
</feature>
<dbReference type="InterPro" id="IPR003593">
    <property type="entry name" value="AAA+_ATPase"/>
</dbReference>
<dbReference type="SMART" id="SM00382">
    <property type="entry name" value="AAA"/>
    <property type="match status" value="1"/>
</dbReference>
<dbReference type="Pfam" id="PF13476">
    <property type="entry name" value="AAA_23"/>
    <property type="match status" value="1"/>
</dbReference>
<comment type="caution">
    <text evidence="2">The sequence shown here is derived from an EMBL/GenBank/DDBJ whole genome shotgun (WGS) entry which is preliminary data.</text>
</comment>
<sequence>MKYRESQRDKELRKRFSNDYGHLLLRKIILKEGTLRGLDALDIAFQYPITAIAGKNGSGKSTILALACCAYHNGKTGFKLPKRKNSYYTFSDFFIQHYEEIPPGGVVIEYHIAHNNWKKTPSFPDGVGIGFQRRRKKKGGKWNDYADRVRKNVVFLGIERIVPHSERSQSRSYSRAFSDTSPKGWEDKVKDAVGFVLGRTYSKFRYLEHSKYSLPIVQVGDIVYSGFNMGAGENALFEIFSTIYACGGSLLVMDEIELGLHAEAQRRFIERLKDVCYETHTQVICTTHSREIFDCLPYDARFFVERVNGKSKITEGISSDFAFAKLAAVPGAEVELMVEDDVAKAILLLCVPSEMRSRVKITVIGSSTALARQLAAIYIRGETLPALAVFDGDQFGKERDNLKHARSMCEKTKEDFDEWYISRINYLPGETWPEAWLVQRASECVSSLSPVVSCDENALIDILEYGLQAGKHNEFYEIAKQLGIERDMCLQLVTMVVVNNFQDHFKPLMSHIQKSLQEAG</sequence>
<evidence type="ECO:0000313" key="3">
    <source>
        <dbReference type="Proteomes" id="UP000652176"/>
    </source>
</evidence>
<evidence type="ECO:0000259" key="1">
    <source>
        <dbReference type="SMART" id="SM00382"/>
    </source>
</evidence>
<keyword evidence="2" id="KW-0547">Nucleotide-binding</keyword>
<dbReference type="PANTHER" id="PTHR43581">
    <property type="entry name" value="ATP/GTP PHOSPHATASE"/>
    <property type="match status" value="1"/>
</dbReference>
<accession>A0ABR9D5F7</accession>
<gene>
    <name evidence="2" type="ORF">IE877_20270</name>
</gene>
<name>A0ABR9D5F7_9GAMM</name>
<dbReference type="EMBL" id="JACXSS010000001">
    <property type="protein sequence ID" value="MBD9358180.1"/>
    <property type="molecule type" value="Genomic_DNA"/>
</dbReference>
<dbReference type="SUPFAM" id="SSF52540">
    <property type="entry name" value="P-loop containing nucleoside triphosphate hydrolases"/>
    <property type="match status" value="1"/>
</dbReference>